<dbReference type="Pfam" id="PF00498">
    <property type="entry name" value="FHA"/>
    <property type="match status" value="1"/>
</dbReference>
<feature type="compositionally biased region" description="Pro residues" evidence="2">
    <location>
        <begin position="126"/>
        <end position="149"/>
    </location>
</feature>
<accession>A0A7G1ILS4</accession>
<feature type="region of interest" description="Disordered" evidence="2">
    <location>
        <begin position="102"/>
        <end position="169"/>
    </location>
</feature>
<dbReference type="SUPFAM" id="SSF49879">
    <property type="entry name" value="SMAD/FHA domain"/>
    <property type="match status" value="1"/>
</dbReference>
<dbReference type="SMART" id="SM00240">
    <property type="entry name" value="FHA"/>
    <property type="match status" value="1"/>
</dbReference>
<dbReference type="AlphaFoldDB" id="A0A7G1ILS4"/>
<proteinExistence type="predicted"/>
<evidence type="ECO:0000256" key="2">
    <source>
        <dbReference type="SAM" id="MobiDB-lite"/>
    </source>
</evidence>
<dbReference type="InterPro" id="IPR000253">
    <property type="entry name" value="FHA_dom"/>
</dbReference>
<gene>
    <name evidence="4" type="ORF">NIIDMKKI_60790</name>
</gene>
<dbReference type="InterPro" id="IPR008984">
    <property type="entry name" value="SMAD_FHA_dom_sf"/>
</dbReference>
<sequence length="169" mass="18031">MNTVAPPVLTVLGLGPQRTFAAGHDIIVGSDLRADMHVSHPSVSRAHLLLRFDHGRWMAIDNGSHEGTFVDHRRVHAVEIHPGQRINIGSPDGPCLTFEVGQPEVPAGRPPRTAPIPAAQLRPHPAARPVPPPAPGPIPAMEPAHPAPPTRLGRVHPGPSRHPPGWGRT</sequence>
<dbReference type="Gene3D" id="2.60.200.20">
    <property type="match status" value="1"/>
</dbReference>
<evidence type="ECO:0000256" key="1">
    <source>
        <dbReference type="ARBA" id="ARBA00022553"/>
    </source>
</evidence>
<evidence type="ECO:0000313" key="4">
    <source>
        <dbReference type="EMBL" id="BCI90873.1"/>
    </source>
</evidence>
<organism evidence="4 5">
    <name type="scientific">Mycobacterium kansasii</name>
    <dbReference type="NCBI Taxonomy" id="1768"/>
    <lineage>
        <taxon>Bacteria</taxon>
        <taxon>Bacillati</taxon>
        <taxon>Actinomycetota</taxon>
        <taxon>Actinomycetes</taxon>
        <taxon>Mycobacteriales</taxon>
        <taxon>Mycobacteriaceae</taxon>
        <taxon>Mycobacterium</taxon>
    </lineage>
</organism>
<keyword evidence="5" id="KW-1185">Reference proteome</keyword>
<name>A0A7G1ILS4_MYCKA</name>
<keyword evidence="1" id="KW-0597">Phosphoprotein</keyword>
<feature type="domain" description="FHA" evidence="3">
    <location>
        <begin position="26"/>
        <end position="75"/>
    </location>
</feature>
<reference evidence="4 5" key="1">
    <citation type="submission" date="2020-07" db="EMBL/GenBank/DDBJ databases">
        <title>Mycobacterium kansasii (former subtype) with zoonotic potential isolated from diseased indoor pet cat, Japan.</title>
        <authorList>
            <person name="Fukano H."/>
            <person name="Terazono T."/>
            <person name="Hoshino Y."/>
        </authorList>
    </citation>
    <scope>NUCLEOTIDE SEQUENCE [LARGE SCALE GENOMIC DNA]</scope>
    <source>
        <strain evidence="4 5">Kuro-I</strain>
    </source>
</reference>
<dbReference type="EMBL" id="AP023343">
    <property type="protein sequence ID" value="BCI90873.1"/>
    <property type="molecule type" value="Genomic_DNA"/>
</dbReference>
<evidence type="ECO:0000259" key="3">
    <source>
        <dbReference type="PROSITE" id="PS50006"/>
    </source>
</evidence>
<protein>
    <recommendedName>
        <fullName evidence="3">FHA domain-containing protein</fullName>
    </recommendedName>
</protein>
<evidence type="ECO:0000313" key="5">
    <source>
        <dbReference type="Proteomes" id="UP000516380"/>
    </source>
</evidence>
<dbReference type="Proteomes" id="UP000516380">
    <property type="component" value="Chromosome"/>
</dbReference>
<dbReference type="PROSITE" id="PS50006">
    <property type="entry name" value="FHA_DOMAIN"/>
    <property type="match status" value="1"/>
</dbReference>